<dbReference type="Pfam" id="PF07980">
    <property type="entry name" value="SusD_RagB"/>
    <property type="match status" value="1"/>
</dbReference>
<reference evidence="8 9" key="1">
    <citation type="submission" date="2023-02" db="EMBL/GenBank/DDBJ databases">
        <title>Genome sequence of Sphingobacterium sp. KACC 22765.</title>
        <authorList>
            <person name="Kim S."/>
            <person name="Heo J."/>
            <person name="Kwon S.-W."/>
        </authorList>
    </citation>
    <scope>NUCLEOTIDE SEQUENCE [LARGE SCALE GENOMIC DNA]</scope>
    <source>
        <strain evidence="8 9">KACC 22765</strain>
    </source>
</reference>
<sequence length="549" mass="61873">MKSIPYIRLFCLSILGVATVSCTDLDVDIKSQYTEFPSTERAAEAISADVYAAYRGAIGYNHWMVQTLSSDEAVSLAIGTDYYDGGRFRELHVHNWTPDNAILPSMWDGAMTGINLANNVLTIFGDDESVNAAPMRAMRAYFYFLLMDNFGDAPLITGKVDRIPARSPRAEIARFIESELVAVRDRLPEEVSTATYGKATRYMADALLAKLYLNWAVYTAADVATYTPSMPNEKLAQVVAMCDDIIASGQFNLSSHRFLEKFRPDNGPQIKDFIFAMPFDREKQRGMTYARYWIHRSGQNQFAPLPQSVGGTLRVLPEFLAKFNLEGDDRNGAYMGGLQYYWADYAPDLTRPFTIRTSKKGINQDYVGADADVTFDWHMETTKEISLRPDGGPTLNAGNDQRGRSMGYRSVKFYMDVNVTAANQRSQSNDVPIFRYADVLLMKAEAILRGATATNGETPMSLINQIRAYVNAPALTSAPTLTMLLDERAREFSDESWRRNDLIRFGKFEENWGFKSLYPAGSSENFRRIFPVPRLVMNVNNNWIQNNGY</sequence>
<dbReference type="Proteomes" id="UP001221558">
    <property type="component" value="Chromosome"/>
</dbReference>
<keyword evidence="3" id="KW-0732">Signal</keyword>
<protein>
    <submittedName>
        <fullName evidence="8">RagB/SusD family nutrient uptake outer membrane protein</fullName>
    </submittedName>
</protein>
<evidence type="ECO:0000313" key="9">
    <source>
        <dbReference type="Proteomes" id="UP001221558"/>
    </source>
</evidence>
<evidence type="ECO:0000259" key="6">
    <source>
        <dbReference type="Pfam" id="PF07980"/>
    </source>
</evidence>
<feature type="domain" description="RagB/SusD" evidence="6">
    <location>
        <begin position="271"/>
        <end position="549"/>
    </location>
</feature>
<comment type="similarity">
    <text evidence="2">Belongs to the SusD family.</text>
</comment>
<dbReference type="InterPro" id="IPR033985">
    <property type="entry name" value="SusD-like_N"/>
</dbReference>
<keyword evidence="9" id="KW-1185">Reference proteome</keyword>
<dbReference type="SUPFAM" id="SSF48452">
    <property type="entry name" value="TPR-like"/>
    <property type="match status" value="1"/>
</dbReference>
<evidence type="ECO:0000256" key="2">
    <source>
        <dbReference type="ARBA" id="ARBA00006275"/>
    </source>
</evidence>
<evidence type="ECO:0000256" key="5">
    <source>
        <dbReference type="ARBA" id="ARBA00023237"/>
    </source>
</evidence>
<name>A0ABY7WFB1_9SPHI</name>
<dbReference type="Pfam" id="PF14322">
    <property type="entry name" value="SusD-like_3"/>
    <property type="match status" value="1"/>
</dbReference>
<evidence type="ECO:0000256" key="4">
    <source>
        <dbReference type="ARBA" id="ARBA00023136"/>
    </source>
</evidence>
<keyword evidence="4" id="KW-0472">Membrane</keyword>
<dbReference type="RefSeq" id="WP_274266029.1">
    <property type="nucleotide sequence ID" value="NZ_CP117880.1"/>
</dbReference>
<organism evidence="8 9">
    <name type="scientific">Sphingobacterium oryzagri</name>
    <dbReference type="NCBI Taxonomy" id="3025669"/>
    <lineage>
        <taxon>Bacteria</taxon>
        <taxon>Pseudomonadati</taxon>
        <taxon>Bacteroidota</taxon>
        <taxon>Sphingobacteriia</taxon>
        <taxon>Sphingobacteriales</taxon>
        <taxon>Sphingobacteriaceae</taxon>
        <taxon>Sphingobacterium</taxon>
    </lineage>
</organism>
<evidence type="ECO:0000256" key="3">
    <source>
        <dbReference type="ARBA" id="ARBA00022729"/>
    </source>
</evidence>
<dbReference type="EMBL" id="CP117880">
    <property type="protein sequence ID" value="WDF67299.1"/>
    <property type="molecule type" value="Genomic_DNA"/>
</dbReference>
<accession>A0ABY7WFB1</accession>
<dbReference type="PROSITE" id="PS51257">
    <property type="entry name" value="PROKAR_LIPOPROTEIN"/>
    <property type="match status" value="1"/>
</dbReference>
<dbReference type="InterPro" id="IPR011990">
    <property type="entry name" value="TPR-like_helical_dom_sf"/>
</dbReference>
<evidence type="ECO:0000259" key="7">
    <source>
        <dbReference type="Pfam" id="PF14322"/>
    </source>
</evidence>
<evidence type="ECO:0000256" key="1">
    <source>
        <dbReference type="ARBA" id="ARBA00004442"/>
    </source>
</evidence>
<dbReference type="InterPro" id="IPR012944">
    <property type="entry name" value="SusD_RagB_dom"/>
</dbReference>
<proteinExistence type="inferred from homology"/>
<evidence type="ECO:0000313" key="8">
    <source>
        <dbReference type="EMBL" id="WDF67299.1"/>
    </source>
</evidence>
<feature type="domain" description="SusD-like N-terminal" evidence="7">
    <location>
        <begin position="41"/>
        <end position="213"/>
    </location>
</feature>
<comment type="subcellular location">
    <subcellularLocation>
        <location evidence="1">Cell outer membrane</location>
    </subcellularLocation>
</comment>
<dbReference type="Gene3D" id="1.25.40.390">
    <property type="match status" value="1"/>
</dbReference>
<gene>
    <name evidence="8" type="ORF">PQ465_13395</name>
</gene>
<keyword evidence="5" id="KW-0998">Cell outer membrane</keyword>